<dbReference type="EC" id="2.7.7.6" evidence="2"/>
<evidence type="ECO:0000256" key="5">
    <source>
        <dbReference type="ARBA" id="ARBA00022695"/>
    </source>
</evidence>
<reference evidence="9" key="1">
    <citation type="journal article" date="2014" name="Front. Microbiol.">
        <title>High frequency of phylogenetically diverse reductive dehalogenase-homologous genes in deep subseafloor sedimentary metagenomes.</title>
        <authorList>
            <person name="Kawai M."/>
            <person name="Futagami T."/>
            <person name="Toyoda A."/>
            <person name="Takaki Y."/>
            <person name="Nishi S."/>
            <person name="Hori S."/>
            <person name="Arai W."/>
            <person name="Tsubouchi T."/>
            <person name="Morono Y."/>
            <person name="Uchiyama I."/>
            <person name="Ito T."/>
            <person name="Fujiyama A."/>
            <person name="Inagaki F."/>
            <person name="Takami H."/>
        </authorList>
    </citation>
    <scope>NUCLEOTIDE SEQUENCE</scope>
    <source>
        <strain evidence="9">Expedition CK06-06</strain>
    </source>
</reference>
<proteinExistence type="inferred from homology"/>
<evidence type="ECO:0000259" key="8">
    <source>
        <dbReference type="Pfam" id="PF00940"/>
    </source>
</evidence>
<name>X0ZWX1_9ZZZZ</name>
<dbReference type="GO" id="GO:0000428">
    <property type="term" value="C:DNA-directed RNA polymerase complex"/>
    <property type="evidence" value="ECO:0007669"/>
    <property type="project" value="UniProtKB-KW"/>
</dbReference>
<feature type="domain" description="DNA-directed RNA polymerase C-terminal" evidence="8">
    <location>
        <begin position="21"/>
        <end position="93"/>
    </location>
</feature>
<keyword evidence="6" id="KW-0804">Transcription</keyword>
<comment type="similarity">
    <text evidence="1">Belongs to the phage and mitochondrial RNA polymerase family.</text>
</comment>
<protein>
    <recommendedName>
        <fullName evidence="2">DNA-directed RNA polymerase</fullName>
        <ecNumber evidence="2">2.7.7.6</ecNumber>
    </recommendedName>
</protein>
<dbReference type="GO" id="GO:0003899">
    <property type="term" value="F:DNA-directed RNA polymerase activity"/>
    <property type="evidence" value="ECO:0007669"/>
    <property type="project" value="UniProtKB-EC"/>
</dbReference>
<dbReference type="InterPro" id="IPR043502">
    <property type="entry name" value="DNA/RNA_pol_sf"/>
</dbReference>
<evidence type="ECO:0000256" key="7">
    <source>
        <dbReference type="ARBA" id="ARBA00048552"/>
    </source>
</evidence>
<dbReference type="GO" id="GO:0006351">
    <property type="term" value="P:DNA-templated transcription"/>
    <property type="evidence" value="ECO:0007669"/>
    <property type="project" value="InterPro"/>
</dbReference>
<dbReference type="GO" id="GO:0003677">
    <property type="term" value="F:DNA binding"/>
    <property type="evidence" value="ECO:0007669"/>
    <property type="project" value="InterPro"/>
</dbReference>
<dbReference type="AlphaFoldDB" id="X0ZWX1"/>
<dbReference type="Pfam" id="PF00940">
    <property type="entry name" value="RNA_pol"/>
    <property type="match status" value="1"/>
</dbReference>
<comment type="catalytic activity">
    <reaction evidence="7">
        <text>RNA(n) + a ribonucleoside 5'-triphosphate = RNA(n+1) + diphosphate</text>
        <dbReference type="Rhea" id="RHEA:21248"/>
        <dbReference type="Rhea" id="RHEA-COMP:14527"/>
        <dbReference type="Rhea" id="RHEA-COMP:17342"/>
        <dbReference type="ChEBI" id="CHEBI:33019"/>
        <dbReference type="ChEBI" id="CHEBI:61557"/>
        <dbReference type="ChEBI" id="CHEBI:140395"/>
        <dbReference type="EC" id="2.7.7.6"/>
    </reaction>
</comment>
<evidence type="ECO:0000256" key="1">
    <source>
        <dbReference type="ARBA" id="ARBA00009493"/>
    </source>
</evidence>
<keyword evidence="5" id="KW-0548">Nucleotidyltransferase</keyword>
<keyword evidence="4" id="KW-0808">Transferase</keyword>
<dbReference type="InterPro" id="IPR002092">
    <property type="entry name" value="DNA-dir_Rpol_phage-type"/>
</dbReference>
<sequence length="237" mass="26334">PLLFEKGINALSDAKKGKATGFAMSLDSTSSGLQCFAVLTGCTRTAENTNIINTGKREDVYAKIAKTMNALPNVNVSREDTKKPVMTTLYGSKRQPERLFGKGTSDLQAFYQSLTTELPGAMEALEDLQSSWNPMASDYRWTLPDGFKVIARVMAPVDKKIELQEYGKTTFTHRAIMNIPQNRGRSLAANAIHSVDSYICREMIRRCDFALYTVHDAYFASPNNMQVVRQTRANSGL</sequence>
<evidence type="ECO:0000256" key="4">
    <source>
        <dbReference type="ARBA" id="ARBA00022679"/>
    </source>
</evidence>
<feature type="non-terminal residue" evidence="9">
    <location>
        <position position="1"/>
    </location>
</feature>
<evidence type="ECO:0000313" key="9">
    <source>
        <dbReference type="EMBL" id="GAG52546.1"/>
    </source>
</evidence>
<dbReference type="InterPro" id="IPR046950">
    <property type="entry name" value="DNA-dir_Rpol_C_phage-type"/>
</dbReference>
<gene>
    <name evidence="9" type="ORF">S01H1_75973</name>
</gene>
<evidence type="ECO:0000256" key="3">
    <source>
        <dbReference type="ARBA" id="ARBA00022478"/>
    </source>
</evidence>
<keyword evidence="3" id="KW-0240">DNA-directed RNA polymerase</keyword>
<comment type="caution">
    <text evidence="9">The sequence shown here is derived from an EMBL/GenBank/DDBJ whole genome shotgun (WGS) entry which is preliminary data.</text>
</comment>
<dbReference type="PROSITE" id="PS00489">
    <property type="entry name" value="RNA_POL_PHAGE_2"/>
    <property type="match status" value="1"/>
</dbReference>
<evidence type="ECO:0000256" key="6">
    <source>
        <dbReference type="ARBA" id="ARBA00023163"/>
    </source>
</evidence>
<dbReference type="SUPFAM" id="SSF56672">
    <property type="entry name" value="DNA/RNA polymerases"/>
    <property type="match status" value="1"/>
</dbReference>
<feature type="non-terminal residue" evidence="9">
    <location>
        <position position="237"/>
    </location>
</feature>
<accession>X0ZWX1</accession>
<evidence type="ECO:0000256" key="2">
    <source>
        <dbReference type="ARBA" id="ARBA00012418"/>
    </source>
</evidence>
<organism evidence="9">
    <name type="scientific">marine sediment metagenome</name>
    <dbReference type="NCBI Taxonomy" id="412755"/>
    <lineage>
        <taxon>unclassified sequences</taxon>
        <taxon>metagenomes</taxon>
        <taxon>ecological metagenomes</taxon>
    </lineage>
</organism>
<dbReference type="EMBL" id="BARS01050950">
    <property type="protein sequence ID" value="GAG52546.1"/>
    <property type="molecule type" value="Genomic_DNA"/>
</dbReference>